<reference evidence="3" key="1">
    <citation type="submission" date="2016-10" db="EMBL/GenBank/DDBJ databases">
        <authorList>
            <person name="Varghese N."/>
            <person name="Submissions S."/>
        </authorList>
    </citation>
    <scope>NUCLEOTIDE SEQUENCE [LARGE SCALE GENOMIC DNA]</scope>
    <source>
        <strain evidence="3">IBRC-M 10655</strain>
    </source>
</reference>
<gene>
    <name evidence="2" type="ORF">SAMN05192558_110264</name>
</gene>
<dbReference type="Pfam" id="PF00903">
    <property type="entry name" value="Glyoxalase"/>
    <property type="match status" value="1"/>
</dbReference>
<dbReference type="EMBL" id="FNJB01000010">
    <property type="protein sequence ID" value="SDP58784.1"/>
    <property type="molecule type" value="Genomic_DNA"/>
</dbReference>
<organism evidence="2 3">
    <name type="scientific">Actinokineospora alba</name>
    <dbReference type="NCBI Taxonomy" id="504798"/>
    <lineage>
        <taxon>Bacteria</taxon>
        <taxon>Bacillati</taxon>
        <taxon>Actinomycetota</taxon>
        <taxon>Actinomycetes</taxon>
        <taxon>Pseudonocardiales</taxon>
        <taxon>Pseudonocardiaceae</taxon>
        <taxon>Actinokineospora</taxon>
    </lineage>
</organism>
<dbReference type="InterPro" id="IPR004360">
    <property type="entry name" value="Glyas_Fos-R_dOase_dom"/>
</dbReference>
<dbReference type="PANTHER" id="PTHR35006">
    <property type="entry name" value="GLYOXALASE FAMILY PROTEIN (AFU_ORTHOLOGUE AFUA_5G14830)"/>
    <property type="match status" value="1"/>
</dbReference>
<dbReference type="STRING" id="504798.SAMN05421871_110264"/>
<dbReference type="GO" id="GO:0051213">
    <property type="term" value="F:dioxygenase activity"/>
    <property type="evidence" value="ECO:0007669"/>
    <property type="project" value="UniProtKB-KW"/>
</dbReference>
<dbReference type="SUPFAM" id="SSF54593">
    <property type="entry name" value="Glyoxalase/Bleomycin resistance protein/Dihydroxybiphenyl dioxygenase"/>
    <property type="match status" value="1"/>
</dbReference>
<evidence type="ECO:0000313" key="3">
    <source>
        <dbReference type="Proteomes" id="UP000199651"/>
    </source>
</evidence>
<accession>A0A1H0TXX4</accession>
<proteinExistence type="predicted"/>
<evidence type="ECO:0000259" key="1">
    <source>
        <dbReference type="PROSITE" id="PS51819"/>
    </source>
</evidence>
<protein>
    <submittedName>
        <fullName evidence="2">Catechol 2,3-dioxygenase</fullName>
    </submittedName>
</protein>
<name>A0A1H0TXX4_9PSEU</name>
<dbReference type="AlphaFoldDB" id="A0A1H0TXX4"/>
<sequence>MAMPLGHLGLNVASLARAKAFYDVVMPMVEFEPFFSTETEFSYRPAGGKVGTWLFFYGALEEGAHSRHQPGLQHLAFMVRTRAAVHEVFDTARRLGAVAVHEPREFPEYHEGYYAAFVQDPEGFMVEFVCHREDPS</sequence>
<evidence type="ECO:0000313" key="2">
    <source>
        <dbReference type="EMBL" id="SDP58784.1"/>
    </source>
</evidence>
<dbReference type="PANTHER" id="PTHR35006:SF2">
    <property type="entry name" value="GLYOXALASE FAMILY PROTEIN (AFU_ORTHOLOGUE AFUA_5G14830)"/>
    <property type="match status" value="1"/>
</dbReference>
<dbReference type="InterPro" id="IPR029068">
    <property type="entry name" value="Glyas_Bleomycin-R_OHBP_Dase"/>
</dbReference>
<keyword evidence="2" id="KW-0560">Oxidoreductase</keyword>
<keyword evidence="2" id="KW-0223">Dioxygenase</keyword>
<dbReference type="InterPro" id="IPR037523">
    <property type="entry name" value="VOC_core"/>
</dbReference>
<dbReference type="Gene3D" id="3.10.180.10">
    <property type="entry name" value="2,3-Dihydroxybiphenyl 1,2-Dioxygenase, domain 1"/>
    <property type="match status" value="1"/>
</dbReference>
<keyword evidence="3" id="KW-1185">Reference proteome</keyword>
<dbReference type="PROSITE" id="PS51819">
    <property type="entry name" value="VOC"/>
    <property type="match status" value="1"/>
</dbReference>
<feature type="domain" description="VOC" evidence="1">
    <location>
        <begin position="4"/>
        <end position="131"/>
    </location>
</feature>
<dbReference type="Proteomes" id="UP000199651">
    <property type="component" value="Unassembled WGS sequence"/>
</dbReference>